<dbReference type="PANTHER" id="PTHR33395">
    <property type="entry name" value="TRANSCRIPTASE, PUTATIVE-RELATED-RELATED"/>
    <property type="match status" value="1"/>
</dbReference>
<gene>
    <name evidence="1" type="ORF">PACLA_8A029650</name>
</gene>
<accession>A0A7D9DXJ3</accession>
<reference evidence="1" key="1">
    <citation type="submission" date="2020-04" db="EMBL/GenBank/DDBJ databases">
        <authorList>
            <person name="Alioto T."/>
            <person name="Alioto T."/>
            <person name="Gomez Garrido J."/>
        </authorList>
    </citation>
    <scope>NUCLEOTIDE SEQUENCE</scope>
    <source>
        <strain evidence="1">A484AB</strain>
    </source>
</reference>
<dbReference type="Proteomes" id="UP001152795">
    <property type="component" value="Unassembled WGS sequence"/>
</dbReference>
<dbReference type="EMBL" id="CACRXK020002753">
    <property type="protein sequence ID" value="CAB3995873.1"/>
    <property type="molecule type" value="Genomic_DNA"/>
</dbReference>
<evidence type="ECO:0000313" key="2">
    <source>
        <dbReference type="Proteomes" id="UP001152795"/>
    </source>
</evidence>
<dbReference type="PANTHER" id="PTHR33395:SF22">
    <property type="entry name" value="REVERSE TRANSCRIPTASE DOMAIN-CONTAINING PROTEIN"/>
    <property type="match status" value="1"/>
</dbReference>
<dbReference type="Pfam" id="PF00078">
    <property type="entry name" value="RVT_1"/>
    <property type="match status" value="1"/>
</dbReference>
<dbReference type="InterPro" id="IPR043502">
    <property type="entry name" value="DNA/RNA_pol_sf"/>
</dbReference>
<dbReference type="Pfam" id="PF03372">
    <property type="entry name" value="Exo_endo_phos"/>
    <property type="match status" value="1"/>
</dbReference>
<sequence length="1011" mass="116149">MDGVHSGYKGLFTAKIYGRKFLRRRIRYYSHSSASFNPCILVLELSGDIHPHPGPVSNPRRSGKGRHTLLVLTINARSLNNKLRDFQSMVYTSDCDVVVVSESWLTPSVLNKEILPNGYDIYRCDRQDGKRGGGVLIAIKNEIESKRRKELESNCEIVVCEIHISKGMKLIICGFYRPPSSKNEYLMNFGNSLENIVRDGTPVILCGDFNFPEIDWELQVAPGCDNLPNIFCDMINDAFLSQMNYSPTRVSDSTSNILDLVFTNLPDQLYGLSTFDCQLNTDHLGISFFLKTTVKRTKFSRSVYNFKKADFDGLRETLAHTPFEMLLDCDDIDQCWEKWKDVFLTTAEMFIPKCKVRDAKAPKWIDGDVINLSKCKNRMWKKAKKSNLTSDWENYRTIRKQLKTLTKKKYREHLATMQDELKDNPSKFWSFYRATTKTARIPKIVHLSGEKASTPSAKADMFNKFFASVFQKSDHGAEINHDVFHPRVDELHNLHVTVEDILSVLKAINPSKASGPDQIPGRILKECANEIAPSLTQIINLSLRIGMLPKEWKWANVVPVFKKGDVENVTNYRPISLLSVVEKVVERCVFDKFFPFVASRVYHLQHGFMKGRSTVTQLLEIVHLLTKSIDEKGQTDIAFLDFSKAFDSVSHLSMMDKLYAAGIRGSLLKWFGSYLHDRKQRVVLDGKCSEWLDVTSGVPQGSILGPALFVLFINDMPDVISESGTLALFADDAKCLRTINSDADCVALQRDLNNLTTWSAEWKLPFNIDKCTISTVTTKRNPVSFIYEIANCVIKRVNEQRDLGVHITSNATFNEHIYIQINKANKMLGFIRRTVSREKCLLPTMKSLYCALVRSNLEYASEVWSPKSITLIKKIERVQRRATRILLPELEYVERLQQFDVPPLLHRRELKDLTTFYRMKQGLYNCNVDSYVEFCSDTRLRSTAQGKLKTPKCRTEHFRATYFNRITYLWNNLPEQIRTFNGSVAIFKRSCREYYKTIPYDPDRPRVTWDP</sequence>
<evidence type="ECO:0000313" key="1">
    <source>
        <dbReference type="EMBL" id="CAB3995873.1"/>
    </source>
</evidence>
<keyword evidence="2" id="KW-1185">Reference proteome</keyword>
<dbReference type="OrthoDB" id="5990125at2759"/>
<name>A0A7D9DXJ3_PARCT</name>
<organism evidence="1 2">
    <name type="scientific">Paramuricea clavata</name>
    <name type="common">Red gorgonian</name>
    <name type="synonym">Violescent sea-whip</name>
    <dbReference type="NCBI Taxonomy" id="317549"/>
    <lineage>
        <taxon>Eukaryota</taxon>
        <taxon>Metazoa</taxon>
        <taxon>Cnidaria</taxon>
        <taxon>Anthozoa</taxon>
        <taxon>Octocorallia</taxon>
        <taxon>Malacalcyonacea</taxon>
        <taxon>Plexauridae</taxon>
        <taxon>Paramuricea</taxon>
    </lineage>
</organism>
<dbReference type="PROSITE" id="PS50878">
    <property type="entry name" value="RT_POL"/>
    <property type="match status" value="1"/>
</dbReference>
<dbReference type="GO" id="GO:0003824">
    <property type="term" value="F:catalytic activity"/>
    <property type="evidence" value="ECO:0007669"/>
    <property type="project" value="InterPro"/>
</dbReference>
<dbReference type="InterPro" id="IPR005135">
    <property type="entry name" value="Endo/exonuclease/phosphatase"/>
</dbReference>
<dbReference type="InterPro" id="IPR000477">
    <property type="entry name" value="RT_dom"/>
</dbReference>
<dbReference type="SUPFAM" id="SSF56219">
    <property type="entry name" value="DNase I-like"/>
    <property type="match status" value="1"/>
</dbReference>
<protein>
    <submittedName>
        <fullName evidence="1">Uncharacterized protein</fullName>
    </submittedName>
</protein>
<dbReference type="CDD" id="cd01650">
    <property type="entry name" value="RT_nLTR_like"/>
    <property type="match status" value="1"/>
</dbReference>
<dbReference type="SUPFAM" id="SSF56672">
    <property type="entry name" value="DNA/RNA polymerases"/>
    <property type="match status" value="1"/>
</dbReference>
<dbReference type="Gene3D" id="3.60.10.10">
    <property type="entry name" value="Endonuclease/exonuclease/phosphatase"/>
    <property type="match status" value="1"/>
</dbReference>
<dbReference type="InterPro" id="IPR036691">
    <property type="entry name" value="Endo/exonu/phosph_ase_sf"/>
</dbReference>
<dbReference type="AlphaFoldDB" id="A0A7D9DXJ3"/>
<comment type="caution">
    <text evidence="1">The sequence shown here is derived from an EMBL/GenBank/DDBJ whole genome shotgun (WGS) entry which is preliminary data.</text>
</comment>
<proteinExistence type="predicted"/>